<gene>
    <name evidence="5" type="ORF">JQS73_11540</name>
</gene>
<accession>A0ABD7CFI8</accession>
<dbReference type="CDD" id="cd07377">
    <property type="entry name" value="WHTH_GntR"/>
    <property type="match status" value="1"/>
</dbReference>
<dbReference type="InterPro" id="IPR036390">
    <property type="entry name" value="WH_DNA-bd_sf"/>
</dbReference>
<dbReference type="SUPFAM" id="SSF64288">
    <property type="entry name" value="Chorismate lyase-like"/>
    <property type="match status" value="1"/>
</dbReference>
<dbReference type="Gene3D" id="3.40.1410.10">
    <property type="entry name" value="Chorismate lyase-like"/>
    <property type="match status" value="1"/>
</dbReference>
<dbReference type="Gene3D" id="1.10.10.10">
    <property type="entry name" value="Winged helix-like DNA-binding domain superfamily/Winged helix DNA-binding domain"/>
    <property type="match status" value="1"/>
</dbReference>
<proteinExistence type="predicted"/>
<dbReference type="PROSITE" id="PS50949">
    <property type="entry name" value="HTH_GNTR"/>
    <property type="match status" value="1"/>
</dbReference>
<dbReference type="RefSeq" id="WP_041350166.1">
    <property type="nucleotide sequence ID" value="NZ_CP069280.1"/>
</dbReference>
<dbReference type="InterPro" id="IPR000524">
    <property type="entry name" value="Tscrpt_reg_HTH_GntR"/>
</dbReference>
<dbReference type="Proteomes" id="UP000663464">
    <property type="component" value="Chromosome"/>
</dbReference>
<dbReference type="SUPFAM" id="SSF46785">
    <property type="entry name" value="Winged helix' DNA-binding domain"/>
    <property type="match status" value="1"/>
</dbReference>
<dbReference type="PANTHER" id="PTHR44846">
    <property type="entry name" value="MANNOSYL-D-GLYCERATE TRANSPORT/METABOLISM SYSTEM REPRESSOR MNGR-RELATED"/>
    <property type="match status" value="1"/>
</dbReference>
<dbReference type="Pfam" id="PF00392">
    <property type="entry name" value="GntR"/>
    <property type="match status" value="1"/>
</dbReference>
<feature type="domain" description="HTH gntR-type" evidence="4">
    <location>
        <begin position="2"/>
        <end position="70"/>
    </location>
</feature>
<evidence type="ECO:0000313" key="6">
    <source>
        <dbReference type="Proteomes" id="UP000663464"/>
    </source>
</evidence>
<protein>
    <submittedName>
        <fullName evidence="5">GntR family transcriptional regulator</fullName>
    </submittedName>
</protein>
<organism evidence="5 6">
    <name type="scientific">Clostridium botulinum</name>
    <dbReference type="NCBI Taxonomy" id="1491"/>
    <lineage>
        <taxon>Bacteria</taxon>
        <taxon>Bacillati</taxon>
        <taxon>Bacillota</taxon>
        <taxon>Clostridia</taxon>
        <taxon>Eubacteriales</taxon>
        <taxon>Clostridiaceae</taxon>
        <taxon>Clostridium</taxon>
    </lineage>
</organism>
<dbReference type="InterPro" id="IPR036388">
    <property type="entry name" value="WH-like_DNA-bd_sf"/>
</dbReference>
<dbReference type="EMBL" id="CP069280">
    <property type="protein sequence ID" value="QRI52077.1"/>
    <property type="molecule type" value="Genomic_DNA"/>
</dbReference>
<sequence>MTTKKDYVYGELKKLILNEEFKEGELLISENEICKRYNVSREPVRRALKKLIEKGYVNSKQGKGYYINPREIYLNTTIASLSVESKAKHSTIVLEFKTILNHIGEQFNSKYLHTYKRIIKTEDNVIYEEGYVPYDLFENFNIKKCEGSILSYFQDEMKYTLTHDRKELKSMLIEDEHIINQYTPKKVTHSIQTTHNLYSNNVLIQISKQIKYNSDVTIIST</sequence>
<keyword evidence="3" id="KW-0804">Transcription</keyword>
<evidence type="ECO:0000313" key="5">
    <source>
        <dbReference type="EMBL" id="QRI52077.1"/>
    </source>
</evidence>
<keyword evidence="2" id="KW-0238">DNA-binding</keyword>
<keyword evidence="1" id="KW-0805">Transcription regulation</keyword>
<dbReference type="PRINTS" id="PR00035">
    <property type="entry name" value="HTHGNTR"/>
</dbReference>
<dbReference type="PANTHER" id="PTHR44846:SF1">
    <property type="entry name" value="MANNOSYL-D-GLYCERATE TRANSPORT_METABOLISM SYSTEM REPRESSOR MNGR-RELATED"/>
    <property type="match status" value="1"/>
</dbReference>
<dbReference type="SMART" id="SM00345">
    <property type="entry name" value="HTH_GNTR"/>
    <property type="match status" value="1"/>
</dbReference>
<name>A0ABD7CFI8_CLOBO</name>
<dbReference type="InterPro" id="IPR050679">
    <property type="entry name" value="Bact_HTH_transcr_reg"/>
</dbReference>
<evidence type="ECO:0000256" key="2">
    <source>
        <dbReference type="ARBA" id="ARBA00023125"/>
    </source>
</evidence>
<dbReference type="GO" id="GO:0003677">
    <property type="term" value="F:DNA binding"/>
    <property type="evidence" value="ECO:0007669"/>
    <property type="project" value="UniProtKB-KW"/>
</dbReference>
<evidence type="ECO:0000256" key="3">
    <source>
        <dbReference type="ARBA" id="ARBA00023163"/>
    </source>
</evidence>
<evidence type="ECO:0000256" key="1">
    <source>
        <dbReference type="ARBA" id="ARBA00023015"/>
    </source>
</evidence>
<reference evidence="5 6" key="1">
    <citation type="journal article" date="2014" name="J. Infect. Dis.">
        <title>Molecular characterization of a novel botulinum neurotoxin type H gene.</title>
        <authorList>
            <person name="Dover N."/>
            <person name="Barash J.R."/>
            <person name="Hill K.K."/>
            <person name="Xie G."/>
            <person name="Arnon S.S."/>
        </authorList>
    </citation>
    <scope>NUCLEOTIDE SEQUENCE [LARGE SCALE GENOMIC DNA]</scope>
    <source>
        <strain evidence="5 6">IBCA10-7060</strain>
    </source>
</reference>
<dbReference type="InterPro" id="IPR028978">
    <property type="entry name" value="Chorismate_lyase_/UTRA_dom_sf"/>
</dbReference>
<evidence type="ECO:0000259" key="4">
    <source>
        <dbReference type="PROSITE" id="PS50949"/>
    </source>
</evidence>
<dbReference type="AlphaFoldDB" id="A0ABD7CFI8"/>